<keyword evidence="2" id="KW-0413">Isomerase</keyword>
<dbReference type="PANTHER" id="PTHR12110">
    <property type="entry name" value="HYDROXYPYRUVATE ISOMERASE"/>
    <property type="match status" value="1"/>
</dbReference>
<organism evidence="2 3">
    <name type="scientific">Sungkyunkwania multivorans</name>
    <dbReference type="NCBI Taxonomy" id="1173618"/>
    <lineage>
        <taxon>Bacteria</taxon>
        <taxon>Pseudomonadati</taxon>
        <taxon>Bacteroidota</taxon>
        <taxon>Flavobacteriia</taxon>
        <taxon>Flavobacteriales</taxon>
        <taxon>Flavobacteriaceae</taxon>
        <taxon>Sungkyunkwania</taxon>
    </lineage>
</organism>
<dbReference type="Pfam" id="PF01261">
    <property type="entry name" value="AP_endonuc_2"/>
    <property type="match status" value="1"/>
</dbReference>
<evidence type="ECO:0000259" key="1">
    <source>
        <dbReference type="Pfam" id="PF01261"/>
    </source>
</evidence>
<feature type="domain" description="Xylose isomerase-like TIM barrel" evidence="1">
    <location>
        <begin position="71"/>
        <end position="316"/>
    </location>
</feature>
<keyword evidence="3" id="KW-1185">Reference proteome</keyword>
<name>A0ABW3CZW0_9FLAO</name>
<dbReference type="EMBL" id="JBHTJH010000017">
    <property type="protein sequence ID" value="MFD0863360.1"/>
    <property type="molecule type" value="Genomic_DNA"/>
</dbReference>
<evidence type="ECO:0000313" key="3">
    <source>
        <dbReference type="Proteomes" id="UP001596978"/>
    </source>
</evidence>
<dbReference type="Proteomes" id="UP001596978">
    <property type="component" value="Unassembled WGS sequence"/>
</dbReference>
<proteinExistence type="predicted"/>
<accession>A0ABW3CZW0</accession>
<dbReference type="PROSITE" id="PS51257">
    <property type="entry name" value="PROKAR_LIPOPROTEIN"/>
    <property type="match status" value="1"/>
</dbReference>
<evidence type="ECO:0000313" key="2">
    <source>
        <dbReference type="EMBL" id="MFD0863360.1"/>
    </source>
</evidence>
<dbReference type="Gene3D" id="3.20.20.150">
    <property type="entry name" value="Divalent-metal-dependent TIM barrel enzymes"/>
    <property type="match status" value="1"/>
</dbReference>
<dbReference type="InterPro" id="IPR050312">
    <property type="entry name" value="IolE/XylAMocC-like"/>
</dbReference>
<gene>
    <name evidence="2" type="ORF">ACFQ1M_14190</name>
</gene>
<comment type="caution">
    <text evidence="2">The sequence shown here is derived from an EMBL/GenBank/DDBJ whole genome shotgun (WGS) entry which is preliminary data.</text>
</comment>
<reference evidence="3" key="1">
    <citation type="journal article" date="2019" name="Int. J. Syst. Evol. Microbiol.">
        <title>The Global Catalogue of Microorganisms (GCM) 10K type strain sequencing project: providing services to taxonomists for standard genome sequencing and annotation.</title>
        <authorList>
            <consortium name="The Broad Institute Genomics Platform"/>
            <consortium name="The Broad Institute Genome Sequencing Center for Infectious Disease"/>
            <person name="Wu L."/>
            <person name="Ma J."/>
        </authorList>
    </citation>
    <scope>NUCLEOTIDE SEQUENCE [LARGE SCALE GENOMIC DNA]</scope>
    <source>
        <strain evidence="3">CCUG 62952</strain>
    </source>
</reference>
<dbReference type="PANTHER" id="PTHR12110:SF53">
    <property type="entry name" value="BLR5974 PROTEIN"/>
    <property type="match status" value="1"/>
</dbReference>
<sequence>MNRRNFIQNTAQFGLAVSAFGIFSCADSKKSEKQQPKTQEKIEPFFQLSLAQWSIHKMIMEEGLDPFDFAKKAKQWGFGGLEYVSQLYSKFLEGYENEAEGMDALVAKLKAESDKYELKNLIIMVDGEGDFAVADDLERNLAVEKHKKWVKAAKDLGCHSIRVNLFGVTDPETWKQYSVDSLKKLSAYAAPLGVNVLVENHGWLSSNGKLLAEVMEEINMQNCGTLPDFGNFCVKRKDGARWGECEEEYDRYQGMKEILPYAKAISAKSYDFDESGNETTIDYARMLQMVKDAGYDGYIGVEYEGDQLNEEQGILATKNLLLKAAEDIS</sequence>
<dbReference type="SUPFAM" id="SSF51658">
    <property type="entry name" value="Xylose isomerase-like"/>
    <property type="match status" value="1"/>
</dbReference>
<protein>
    <submittedName>
        <fullName evidence="2">Sugar phosphate isomerase/epimerase family protein</fullName>
    </submittedName>
</protein>
<dbReference type="RefSeq" id="WP_386409330.1">
    <property type="nucleotide sequence ID" value="NZ_JBHTJH010000017.1"/>
</dbReference>
<dbReference type="InterPro" id="IPR036237">
    <property type="entry name" value="Xyl_isomerase-like_sf"/>
</dbReference>
<dbReference type="GO" id="GO:0016853">
    <property type="term" value="F:isomerase activity"/>
    <property type="evidence" value="ECO:0007669"/>
    <property type="project" value="UniProtKB-KW"/>
</dbReference>
<dbReference type="InterPro" id="IPR013022">
    <property type="entry name" value="Xyl_isomerase-like_TIM-brl"/>
</dbReference>